<dbReference type="PANTHER" id="PTHR43391">
    <property type="entry name" value="RETINOL DEHYDROGENASE-RELATED"/>
    <property type="match status" value="1"/>
</dbReference>
<dbReference type="InterPro" id="IPR036291">
    <property type="entry name" value="NAD(P)-bd_dom_sf"/>
</dbReference>
<dbReference type="PANTHER" id="PTHR43391:SF86">
    <property type="entry name" value="SHORT-CHAIN DEHYDROGENASE_REDUCTASE FAMILY PROTEIN"/>
    <property type="match status" value="1"/>
</dbReference>
<dbReference type="Gene3D" id="3.40.50.720">
    <property type="entry name" value="NAD(P)-binding Rossmann-like Domain"/>
    <property type="match status" value="1"/>
</dbReference>
<dbReference type="PROSITE" id="PS00061">
    <property type="entry name" value="ADH_SHORT"/>
    <property type="match status" value="1"/>
</dbReference>
<dbReference type="GO" id="GO:0005829">
    <property type="term" value="C:cytosol"/>
    <property type="evidence" value="ECO:0007669"/>
    <property type="project" value="TreeGrafter"/>
</dbReference>
<gene>
    <name evidence="4" type="ORF">SAMN05444972_101142</name>
</gene>
<dbReference type="CDD" id="cd05374">
    <property type="entry name" value="17beta-HSD-like_SDR_c"/>
    <property type="match status" value="1"/>
</dbReference>
<reference evidence="5" key="1">
    <citation type="submission" date="2016-10" db="EMBL/GenBank/DDBJ databases">
        <authorList>
            <person name="Varghese N."/>
            <person name="Submissions S."/>
        </authorList>
    </citation>
    <scope>NUCLEOTIDE SEQUENCE [LARGE SCALE GENOMIC DNA]</scope>
    <source>
        <strain evidence="5">DSM 45789</strain>
    </source>
</reference>
<dbReference type="AlphaFoldDB" id="A0A1I6NU64"/>
<evidence type="ECO:0000313" key="4">
    <source>
        <dbReference type="EMBL" id="SFS31556.1"/>
    </source>
</evidence>
<dbReference type="EMBL" id="FPAA01000001">
    <property type="protein sequence ID" value="SFS31556.1"/>
    <property type="molecule type" value="Genomic_DNA"/>
</dbReference>
<comment type="similarity">
    <text evidence="1 3">Belongs to the short-chain dehydrogenases/reductases (SDR) family.</text>
</comment>
<dbReference type="SUPFAM" id="SSF51735">
    <property type="entry name" value="NAD(P)-binding Rossmann-fold domains"/>
    <property type="match status" value="1"/>
</dbReference>
<dbReference type="GO" id="GO:0016491">
    <property type="term" value="F:oxidoreductase activity"/>
    <property type="evidence" value="ECO:0007669"/>
    <property type="project" value="UniProtKB-KW"/>
</dbReference>
<dbReference type="InterPro" id="IPR002347">
    <property type="entry name" value="SDR_fam"/>
</dbReference>
<organism evidence="4 5">
    <name type="scientific">Marininema halotolerans</name>
    <dbReference type="NCBI Taxonomy" id="1155944"/>
    <lineage>
        <taxon>Bacteria</taxon>
        <taxon>Bacillati</taxon>
        <taxon>Bacillota</taxon>
        <taxon>Bacilli</taxon>
        <taxon>Bacillales</taxon>
        <taxon>Thermoactinomycetaceae</taxon>
        <taxon>Marininema</taxon>
    </lineage>
</organism>
<name>A0A1I6NU64_9BACL</name>
<dbReference type="InterPro" id="IPR020904">
    <property type="entry name" value="Sc_DH/Rdtase_CS"/>
</dbReference>
<dbReference type="PRINTS" id="PR00080">
    <property type="entry name" value="SDRFAMILY"/>
</dbReference>
<evidence type="ECO:0000256" key="1">
    <source>
        <dbReference type="ARBA" id="ARBA00006484"/>
    </source>
</evidence>
<dbReference type="Proteomes" id="UP000198660">
    <property type="component" value="Unassembled WGS sequence"/>
</dbReference>
<evidence type="ECO:0000256" key="2">
    <source>
        <dbReference type="ARBA" id="ARBA00023002"/>
    </source>
</evidence>
<protein>
    <submittedName>
        <fullName evidence="4">NADP-dependent 3-hydroxy acid dehydrogenase YdfG</fullName>
    </submittedName>
</protein>
<dbReference type="PRINTS" id="PR00081">
    <property type="entry name" value="GDHRDH"/>
</dbReference>
<accession>A0A1I6NU64</accession>
<evidence type="ECO:0000313" key="5">
    <source>
        <dbReference type="Proteomes" id="UP000198660"/>
    </source>
</evidence>
<proteinExistence type="inferred from homology"/>
<sequence>MDKVMCITGASSGIGLATALKFAEEGWRVYAGTRNVQRDQQQYADKKNLQFIEMDVAHPDSLEGAFDQIRETEDHIDVLFCNAGVGYLRSLGQASVEEIQQIFNTNVYGVMHTIRAGLPLLQKADRGYLLATSSVGGLVGQPMNEIYCASKFAVEGLLESLATYYPPFFNIDVTLLEPGAIDTNFGQTVMENLQASGGIIEDEYKPVIDAYINTFRKRHVEPQTPESVANVVYHLVQMETKPLRVRSSEAAESFSRFKTEKDPTGLEGMYNTRKLQLEL</sequence>
<keyword evidence="2" id="KW-0560">Oxidoreductase</keyword>
<dbReference type="Pfam" id="PF00106">
    <property type="entry name" value="adh_short"/>
    <property type="match status" value="1"/>
</dbReference>
<evidence type="ECO:0000256" key="3">
    <source>
        <dbReference type="RuleBase" id="RU000363"/>
    </source>
</evidence>
<keyword evidence="5" id="KW-1185">Reference proteome</keyword>
<dbReference type="RefSeq" id="WP_176391807.1">
    <property type="nucleotide sequence ID" value="NZ_FPAA01000001.1"/>
</dbReference>